<accession>A0A4Y7X384</accession>
<dbReference type="RefSeq" id="WP_010899324.1">
    <property type="nucleotide sequence ID" value="NZ_CP040441.1"/>
</dbReference>
<sequence>MKRWVVFLLISSFVVLGVHSLAEASGLMGNYSVRIKVWQGDTLHEWEYDNPNHFEYEVGTKVIKGEEAKKAVREIVKVAGIHEQAEAEEMVKRIKQKFPDLTRFEARYMNEKGKLFTWVWKKESNE</sequence>
<evidence type="ECO:0000313" key="1">
    <source>
        <dbReference type="EMBL" id="KOO38092.1"/>
    </source>
</evidence>
<accession>A0A0M0KHN9</accession>
<dbReference type="EMBL" id="LILD01000001">
    <property type="protein sequence ID" value="KOO38092.1"/>
    <property type="molecule type" value="Genomic_DNA"/>
</dbReference>
<protein>
    <submittedName>
        <fullName evidence="1">Uncharacterized protein</fullName>
    </submittedName>
</protein>
<comment type="caution">
    <text evidence="1">The sequence shown here is derived from an EMBL/GenBank/DDBJ whole genome shotgun (WGS) entry which is preliminary data.</text>
</comment>
<organism evidence="1">
    <name type="scientific">Halalkalibacterium halodurans</name>
    <name type="common">Bacillus halodurans</name>
    <dbReference type="NCBI Taxonomy" id="86665"/>
    <lineage>
        <taxon>Bacteria</taxon>
        <taxon>Bacillati</taxon>
        <taxon>Bacillota</taxon>
        <taxon>Bacilli</taxon>
        <taxon>Bacillales</taxon>
        <taxon>Bacillaceae</taxon>
        <taxon>Halalkalibacterium (ex Joshi et al. 2022)</taxon>
    </lineage>
</organism>
<dbReference type="AlphaFoldDB" id="A0A0M0KHN9"/>
<gene>
    <name evidence="1" type="ORF">AMD02_03885</name>
</gene>
<dbReference type="OMA" id="EYDNPNH"/>
<proteinExistence type="predicted"/>
<dbReference type="PATRIC" id="fig|136160.3.peg.1036"/>
<reference evidence="1" key="1">
    <citation type="submission" date="2015-08" db="EMBL/GenBank/DDBJ databases">
        <title>Complete DNA Sequence of Pseudomonas syringae pv. actinidiae, the Causal Agent of Kiwifruit Canker Disease.</title>
        <authorList>
            <person name="Rikkerink E.H.A."/>
            <person name="Fineran P.C."/>
        </authorList>
    </citation>
    <scope>NUCLEOTIDE SEQUENCE</scope>
    <source>
        <strain evidence="1">DSM 13666</strain>
    </source>
</reference>
<name>A0A0M0KHN9_ALKHA</name>
<dbReference type="GeneID" id="87598701"/>